<feature type="region of interest" description="Disordered" evidence="1">
    <location>
        <begin position="77"/>
        <end position="96"/>
    </location>
</feature>
<sequence length="96" mass="11527">MSRPIATYHTKRNATRVLIVLVCNLSDNMREMHISVHQKAFGHNISNLPLSHPFIEYKGKKKSKNWKILYKTKIRKWKTQKKEDNKEPHKKKEMDR</sequence>
<dbReference type="EMBL" id="GGEC01075507">
    <property type="protein sequence ID" value="MBX55991.1"/>
    <property type="molecule type" value="Transcribed_RNA"/>
</dbReference>
<evidence type="ECO:0000313" key="2">
    <source>
        <dbReference type="EMBL" id="MBX55991.1"/>
    </source>
</evidence>
<protein>
    <submittedName>
        <fullName evidence="2">Uncharacterized protein</fullName>
    </submittedName>
</protein>
<proteinExistence type="predicted"/>
<evidence type="ECO:0000256" key="1">
    <source>
        <dbReference type="SAM" id="MobiDB-lite"/>
    </source>
</evidence>
<accession>A0A2P2PMU4</accession>
<reference evidence="2" key="1">
    <citation type="submission" date="2018-02" db="EMBL/GenBank/DDBJ databases">
        <title>Rhizophora mucronata_Transcriptome.</title>
        <authorList>
            <person name="Meera S.P."/>
            <person name="Sreeshan A."/>
            <person name="Augustine A."/>
        </authorList>
    </citation>
    <scope>NUCLEOTIDE SEQUENCE</scope>
    <source>
        <tissue evidence="2">Leaf</tissue>
    </source>
</reference>
<name>A0A2P2PMU4_RHIMU</name>
<organism evidence="2">
    <name type="scientific">Rhizophora mucronata</name>
    <name type="common">Asiatic mangrove</name>
    <dbReference type="NCBI Taxonomy" id="61149"/>
    <lineage>
        <taxon>Eukaryota</taxon>
        <taxon>Viridiplantae</taxon>
        <taxon>Streptophyta</taxon>
        <taxon>Embryophyta</taxon>
        <taxon>Tracheophyta</taxon>
        <taxon>Spermatophyta</taxon>
        <taxon>Magnoliopsida</taxon>
        <taxon>eudicotyledons</taxon>
        <taxon>Gunneridae</taxon>
        <taxon>Pentapetalae</taxon>
        <taxon>rosids</taxon>
        <taxon>fabids</taxon>
        <taxon>Malpighiales</taxon>
        <taxon>Rhizophoraceae</taxon>
        <taxon>Rhizophora</taxon>
    </lineage>
</organism>
<feature type="compositionally biased region" description="Basic and acidic residues" evidence="1">
    <location>
        <begin position="80"/>
        <end position="96"/>
    </location>
</feature>
<dbReference type="AlphaFoldDB" id="A0A2P2PMU4"/>